<keyword evidence="9" id="KW-0406">Ion transport</keyword>
<evidence type="ECO:0000256" key="16">
    <source>
        <dbReference type="SAM" id="SignalP"/>
    </source>
</evidence>
<evidence type="ECO:0000256" key="7">
    <source>
        <dbReference type="ARBA" id="ARBA00022729"/>
    </source>
</evidence>
<dbReference type="Pfam" id="PF00593">
    <property type="entry name" value="TonB_dep_Rec_b-barrel"/>
    <property type="match status" value="1"/>
</dbReference>
<sequence>MSAPHHRHSIVGPTHIAQAVHGALLSLALVCAVAPLQASAAGADIAASVRPYAIGPGQLGHVLAQFAAASGVPLSFDSGLLSDVQSKGITGNYSVDGGFSYLLNGSGYAAERKNDGSYFLRKVPLAAAGLVGGELPLVQAIGTADATTGPVTQGYVASTASFASKSKARIIETPQSISVITRSEMDARGVQSVTEALRYVPGVAIETYGPDSKGYDWLMIRGFDGQATSDYRDGLRQSSNSYSFFRTEPYGMENIEILRGPSSTLYGQAEAGGMVNRTSKMPVTEPLHEVQLGFGNHDVKQAQFDLGGAIDKDGEFSYRLTGLARDGNNVFDDRNERRYISGGLTWKPSGVTRVTLLADYLHDNVGLANNWSWTYPGPRPTHISYSEKAFDKYETEQSSLTYLLEHKLSDNWSFNQKARYGSSRLPVFNKTMLNGLQADGVTVNRYAFRRQEDLQQFAVDNQLAGDVQWGDSRHALLFGLDANFVDANASRWIGAEPTLNLSNPVYGQNFTLPSTLQLNSNISQQQTGLYAQDQIKFGQRWILSAGGRYDQVRTVTDNHISNVRTTQNDNALSGRLGLTYLITQQLSVYASYATSFLPQIGLNSSTGSSYDPTKGKQYEAGIKYQPDSRTLLTAAVFNLEKTNVITTDPTTLISRQVGKVRSRGVELEAKSSLSKGLDLTAAYSYTAATVSQSAAPSEVGKNVPLVPRHLASMWLDYRLLEGALAGLGMGAGVRYVGPTYGDAANQYQTGGHTLLDAALHYDFQKWRLSVNATNLLNKEYLSTCSSSSCYWGATRSVFTSARYSW</sequence>
<keyword evidence="11 14" id="KW-0472">Membrane</keyword>
<evidence type="ECO:0000256" key="2">
    <source>
        <dbReference type="ARBA" id="ARBA00009810"/>
    </source>
</evidence>
<gene>
    <name evidence="18" type="ORF">PQR62_01530</name>
</gene>
<dbReference type="PROSITE" id="PS52016">
    <property type="entry name" value="TONB_DEPENDENT_REC_3"/>
    <property type="match status" value="1"/>
</dbReference>
<proteinExistence type="inferred from homology"/>
<dbReference type="InterPro" id="IPR000531">
    <property type="entry name" value="Beta-barrel_TonB"/>
</dbReference>
<keyword evidence="8" id="KW-0408">Iron</keyword>
<dbReference type="PANTHER" id="PTHR32552">
    <property type="entry name" value="FERRICHROME IRON RECEPTOR-RELATED"/>
    <property type="match status" value="1"/>
</dbReference>
<dbReference type="RefSeq" id="WP_408154065.1">
    <property type="nucleotide sequence ID" value="NZ_JAQQFM010000001.1"/>
</dbReference>
<evidence type="ECO:0000313" key="18">
    <source>
        <dbReference type="EMBL" id="MFL9922928.1"/>
    </source>
</evidence>
<comment type="similarity">
    <text evidence="2 14 15">Belongs to the TonB-dependent receptor family.</text>
</comment>
<evidence type="ECO:0000256" key="4">
    <source>
        <dbReference type="ARBA" id="ARBA00022452"/>
    </source>
</evidence>
<dbReference type="InterPro" id="IPR037066">
    <property type="entry name" value="Plug_dom_sf"/>
</dbReference>
<evidence type="ECO:0000256" key="10">
    <source>
        <dbReference type="ARBA" id="ARBA00023077"/>
    </source>
</evidence>
<evidence type="ECO:0000256" key="5">
    <source>
        <dbReference type="ARBA" id="ARBA00022496"/>
    </source>
</evidence>
<evidence type="ECO:0000256" key="1">
    <source>
        <dbReference type="ARBA" id="ARBA00004571"/>
    </source>
</evidence>
<dbReference type="InterPro" id="IPR012910">
    <property type="entry name" value="Plug_dom"/>
</dbReference>
<dbReference type="CDD" id="cd01347">
    <property type="entry name" value="ligand_gated_channel"/>
    <property type="match status" value="1"/>
</dbReference>
<keyword evidence="19" id="KW-1185">Reference proteome</keyword>
<dbReference type="InterPro" id="IPR010105">
    <property type="entry name" value="TonB_sidphr_rcpt"/>
</dbReference>
<comment type="caution">
    <text evidence="18">The sequence shown here is derived from an EMBL/GenBank/DDBJ whole genome shotgun (WGS) entry which is preliminary data.</text>
</comment>
<dbReference type="SUPFAM" id="SSF56935">
    <property type="entry name" value="Porins"/>
    <property type="match status" value="1"/>
</dbReference>
<keyword evidence="10 15" id="KW-0798">TonB box</keyword>
<dbReference type="Pfam" id="PF07715">
    <property type="entry name" value="Plug"/>
    <property type="match status" value="1"/>
</dbReference>
<organism evidence="18 19">
    <name type="scientific">Herbaspirillum lusitanum</name>
    <dbReference type="NCBI Taxonomy" id="213312"/>
    <lineage>
        <taxon>Bacteria</taxon>
        <taxon>Pseudomonadati</taxon>
        <taxon>Pseudomonadota</taxon>
        <taxon>Betaproteobacteria</taxon>
        <taxon>Burkholderiales</taxon>
        <taxon>Oxalobacteraceae</taxon>
        <taxon>Herbaspirillum</taxon>
    </lineage>
</organism>
<evidence type="ECO:0000256" key="9">
    <source>
        <dbReference type="ARBA" id="ARBA00023065"/>
    </source>
</evidence>
<keyword evidence="5" id="KW-0410">Iron transport</keyword>
<feature type="domain" description="Secretin/TonB short N-terminal" evidence="17">
    <location>
        <begin position="72"/>
        <end position="123"/>
    </location>
</feature>
<evidence type="ECO:0000256" key="6">
    <source>
        <dbReference type="ARBA" id="ARBA00022692"/>
    </source>
</evidence>
<evidence type="ECO:0000256" key="12">
    <source>
        <dbReference type="ARBA" id="ARBA00023170"/>
    </source>
</evidence>
<evidence type="ECO:0000259" key="17">
    <source>
        <dbReference type="SMART" id="SM00965"/>
    </source>
</evidence>
<keyword evidence="4 14" id="KW-1134">Transmembrane beta strand</keyword>
<dbReference type="NCBIfam" id="TIGR01783">
    <property type="entry name" value="TonB-siderophor"/>
    <property type="match status" value="1"/>
</dbReference>
<dbReference type="Pfam" id="PF07660">
    <property type="entry name" value="STN"/>
    <property type="match status" value="1"/>
</dbReference>
<dbReference type="Gene3D" id="3.55.50.30">
    <property type="match status" value="1"/>
</dbReference>
<dbReference type="Gene3D" id="2.40.170.20">
    <property type="entry name" value="TonB-dependent receptor, beta-barrel domain"/>
    <property type="match status" value="1"/>
</dbReference>
<comment type="subcellular location">
    <subcellularLocation>
        <location evidence="1 14">Cell outer membrane</location>
        <topology evidence="1 14">Multi-pass membrane protein</topology>
    </subcellularLocation>
</comment>
<dbReference type="InterPro" id="IPR011662">
    <property type="entry name" value="Secretin/TonB_short_N"/>
</dbReference>
<dbReference type="InterPro" id="IPR039426">
    <property type="entry name" value="TonB-dep_rcpt-like"/>
</dbReference>
<reference evidence="18 19" key="1">
    <citation type="journal article" date="2024" name="Chem. Sci.">
        <title>Discovery of megapolipeptins by genome mining of a Burkholderiales bacteria collection.</title>
        <authorList>
            <person name="Paulo B.S."/>
            <person name="Recchia M.J.J."/>
            <person name="Lee S."/>
            <person name="Fergusson C.H."/>
            <person name="Romanowski S.B."/>
            <person name="Hernandez A."/>
            <person name="Krull N."/>
            <person name="Liu D.Y."/>
            <person name="Cavanagh H."/>
            <person name="Bos A."/>
            <person name="Gray C.A."/>
            <person name="Murphy B.T."/>
            <person name="Linington R.G."/>
            <person name="Eustaquio A.S."/>
        </authorList>
    </citation>
    <scope>NUCLEOTIDE SEQUENCE [LARGE SCALE GENOMIC DNA]</scope>
    <source>
        <strain evidence="18 19">RL21-008-BIB-A</strain>
    </source>
</reference>
<evidence type="ECO:0000256" key="3">
    <source>
        <dbReference type="ARBA" id="ARBA00022448"/>
    </source>
</evidence>
<feature type="chain" id="PRO_5047267959" evidence="16">
    <location>
        <begin position="41"/>
        <end position="805"/>
    </location>
</feature>
<evidence type="ECO:0000256" key="11">
    <source>
        <dbReference type="ARBA" id="ARBA00023136"/>
    </source>
</evidence>
<protein>
    <submittedName>
        <fullName evidence="18">TonB-dependent siderophore receptor</fullName>
    </submittedName>
</protein>
<keyword evidence="12 18" id="KW-0675">Receptor</keyword>
<name>A0ABW9A2T5_9BURK</name>
<keyword evidence="6 14" id="KW-0812">Transmembrane</keyword>
<evidence type="ECO:0000256" key="8">
    <source>
        <dbReference type="ARBA" id="ARBA00023004"/>
    </source>
</evidence>
<evidence type="ECO:0000256" key="15">
    <source>
        <dbReference type="RuleBase" id="RU003357"/>
    </source>
</evidence>
<dbReference type="SMART" id="SM00965">
    <property type="entry name" value="STN"/>
    <property type="match status" value="1"/>
</dbReference>
<feature type="signal peptide" evidence="16">
    <location>
        <begin position="1"/>
        <end position="40"/>
    </location>
</feature>
<keyword evidence="7 16" id="KW-0732">Signal</keyword>
<accession>A0ABW9A2T5</accession>
<dbReference type="PANTHER" id="PTHR32552:SF68">
    <property type="entry name" value="FERRICHROME OUTER MEMBRANE TRANSPORTER_PHAGE RECEPTOR"/>
    <property type="match status" value="1"/>
</dbReference>
<keyword evidence="3 14" id="KW-0813">Transport</keyword>
<dbReference type="Gene3D" id="2.170.130.10">
    <property type="entry name" value="TonB-dependent receptor, plug domain"/>
    <property type="match status" value="1"/>
</dbReference>
<evidence type="ECO:0000256" key="13">
    <source>
        <dbReference type="ARBA" id="ARBA00023237"/>
    </source>
</evidence>
<evidence type="ECO:0000313" key="19">
    <source>
        <dbReference type="Proteomes" id="UP001629246"/>
    </source>
</evidence>
<evidence type="ECO:0000256" key="14">
    <source>
        <dbReference type="PROSITE-ProRule" id="PRU01360"/>
    </source>
</evidence>
<dbReference type="EMBL" id="JAQQFM010000001">
    <property type="protein sequence ID" value="MFL9922928.1"/>
    <property type="molecule type" value="Genomic_DNA"/>
</dbReference>
<keyword evidence="13 14" id="KW-0998">Cell outer membrane</keyword>
<dbReference type="InterPro" id="IPR036942">
    <property type="entry name" value="Beta-barrel_TonB_sf"/>
</dbReference>
<dbReference type="Proteomes" id="UP001629246">
    <property type="component" value="Unassembled WGS sequence"/>
</dbReference>